<accession>A0A2S7DEP5</accession>
<reference evidence="1 2" key="1">
    <citation type="submission" date="2016-08" db="EMBL/GenBank/DDBJ databases">
        <authorList>
            <person name="Seilhamer J.J."/>
        </authorList>
    </citation>
    <scope>NUCLEOTIDE SEQUENCE [LARGE SCALE GENOMIC DNA]</scope>
    <source>
        <strain evidence="1 2">CFBP4644</strain>
    </source>
</reference>
<dbReference type="Proteomes" id="UP000239865">
    <property type="component" value="Unassembled WGS sequence"/>
</dbReference>
<dbReference type="OrthoDB" id="72471at2"/>
<dbReference type="RefSeq" id="WP_104587543.1">
    <property type="nucleotide sequence ID" value="NZ_JAJGQH010000008.1"/>
</dbReference>
<evidence type="ECO:0000313" key="2">
    <source>
        <dbReference type="Proteomes" id="UP000239865"/>
    </source>
</evidence>
<organism evidence="1 2">
    <name type="scientific">Xanthomonas melonis</name>
    <dbReference type="NCBI Taxonomy" id="56456"/>
    <lineage>
        <taxon>Bacteria</taxon>
        <taxon>Pseudomonadati</taxon>
        <taxon>Pseudomonadota</taxon>
        <taxon>Gammaproteobacteria</taxon>
        <taxon>Lysobacterales</taxon>
        <taxon>Lysobacteraceae</taxon>
        <taxon>Xanthomonas</taxon>
    </lineage>
</organism>
<comment type="caution">
    <text evidence="1">The sequence shown here is derived from an EMBL/GenBank/DDBJ whole genome shotgun (WGS) entry which is preliminary data.</text>
</comment>
<proteinExistence type="predicted"/>
<dbReference type="EMBL" id="MDEH01000006">
    <property type="protein sequence ID" value="PPU72285.1"/>
    <property type="molecule type" value="Genomic_DNA"/>
</dbReference>
<sequence length="217" mass="24423">MRERPILFNGAMVRAILSGAKTQTRRAVKMPPGFDFIGGSGDDLNDPANWGAEDEDARWWALAAGPDTDHVLPCPFGQPGDRLWVRETFMVEAHPADFGLTREDLPHTWDTLVAAAGTVIYAADADSWIAADGRPWRPSIHMPRSACRLVLEITDVRVERLQAISEADAQREGAGDNVDYTRNRTYRDDFRDIWTSTGGNWDANPWVWVISFRRIEQ</sequence>
<gene>
    <name evidence="1" type="ORF">XmelCFBP4644_12470</name>
</gene>
<protein>
    <submittedName>
        <fullName evidence="1">Uncharacterized protein</fullName>
    </submittedName>
</protein>
<name>A0A2S7DEP5_9XANT</name>
<evidence type="ECO:0000313" key="1">
    <source>
        <dbReference type="EMBL" id="PPU72285.1"/>
    </source>
</evidence>
<dbReference type="AlphaFoldDB" id="A0A2S7DEP5"/>